<dbReference type="OrthoDB" id="9784878at2"/>
<accession>A0A077DIJ6</accession>
<dbReference type="SUPFAM" id="SSF52540">
    <property type="entry name" value="P-loop containing nucleoside triphosphate hydrolases"/>
    <property type="match status" value="1"/>
</dbReference>
<dbReference type="InterPro" id="IPR055199">
    <property type="entry name" value="Hda_lid"/>
</dbReference>
<dbReference type="PANTHER" id="PTHR30050">
    <property type="entry name" value="CHROMOSOMAL REPLICATION INITIATOR PROTEIN DNAA"/>
    <property type="match status" value="1"/>
</dbReference>
<dbReference type="Pfam" id="PF22688">
    <property type="entry name" value="Hda_lid"/>
    <property type="match status" value="1"/>
</dbReference>
<dbReference type="Gene3D" id="1.10.8.60">
    <property type="match status" value="1"/>
</dbReference>
<dbReference type="PANTHER" id="PTHR30050:SF5">
    <property type="entry name" value="DNAA REGULATORY INACTIVATOR HDA"/>
    <property type="match status" value="1"/>
</dbReference>
<dbReference type="InterPro" id="IPR027417">
    <property type="entry name" value="P-loop_NTPase"/>
</dbReference>
<sequence>MIQGILDIQSNIEPSFDNFVVGKNVDLIYQIQQLKLGQMVYIWGEKGSGKTHLLKAIIHSFDGRYIDAQKEQVPNFQGEHPHLVGIDNIQSLDRESQEHLFYLINEWRESQIQSNAFCLLMTGDHSPFGLSHLREDLRNRLSWDQIWKLEHLSEHDLMNLFIERASNKGMSCSPQTVLWLFKNYASNASSMMDLLAALDNYTLSKHRQLSIPLIKEFLEHKDDA</sequence>
<dbReference type="STRING" id="1072685.IX83_06440"/>
<dbReference type="GO" id="GO:0006270">
    <property type="term" value="P:DNA replication initiation"/>
    <property type="evidence" value="ECO:0007669"/>
    <property type="project" value="TreeGrafter"/>
</dbReference>
<proteinExistence type="predicted"/>
<dbReference type="eggNOG" id="COG0593">
    <property type="taxonomic scope" value="Bacteria"/>
</dbReference>
<evidence type="ECO:0000313" key="2">
    <source>
        <dbReference type="EMBL" id="AIL32998.1"/>
    </source>
</evidence>
<dbReference type="KEGG" id="bpsi:IX83_06440"/>
<evidence type="ECO:0000259" key="1">
    <source>
        <dbReference type="Pfam" id="PF22688"/>
    </source>
</evidence>
<gene>
    <name evidence="2" type="ORF">IX83_06440</name>
</gene>
<dbReference type="RefSeq" id="WP_038500383.1">
    <property type="nucleotide sequence ID" value="NZ_AFWK01000030.1"/>
</dbReference>
<dbReference type="CDD" id="cd00009">
    <property type="entry name" value="AAA"/>
    <property type="match status" value="1"/>
</dbReference>
<name>A0A077DIJ6_9BURK</name>
<dbReference type="EMBL" id="CP009238">
    <property type="protein sequence ID" value="AIL32998.1"/>
    <property type="molecule type" value="Genomic_DNA"/>
</dbReference>
<organism evidence="2 3">
    <name type="scientific">Basilea psittacipulmonis DSM 24701</name>
    <dbReference type="NCBI Taxonomy" id="1072685"/>
    <lineage>
        <taxon>Bacteria</taxon>
        <taxon>Pseudomonadati</taxon>
        <taxon>Pseudomonadota</taxon>
        <taxon>Betaproteobacteria</taxon>
        <taxon>Burkholderiales</taxon>
        <taxon>Alcaligenaceae</taxon>
        <taxon>Basilea</taxon>
    </lineage>
</organism>
<dbReference type="AlphaFoldDB" id="A0A077DIJ6"/>
<dbReference type="HOGENOM" id="CLU_072265_1_0_4"/>
<dbReference type="GO" id="GO:0003688">
    <property type="term" value="F:DNA replication origin binding"/>
    <property type="evidence" value="ECO:0007669"/>
    <property type="project" value="TreeGrafter"/>
</dbReference>
<feature type="domain" description="Hda lid" evidence="1">
    <location>
        <begin position="156"/>
        <end position="218"/>
    </location>
</feature>
<keyword evidence="3" id="KW-1185">Reference proteome</keyword>
<evidence type="ECO:0000313" key="3">
    <source>
        <dbReference type="Proteomes" id="UP000028945"/>
    </source>
</evidence>
<protein>
    <recommendedName>
        <fullName evidence="1">Hda lid domain-containing protein</fullName>
    </recommendedName>
</protein>
<dbReference type="Gene3D" id="3.40.50.300">
    <property type="entry name" value="P-loop containing nucleotide triphosphate hydrolases"/>
    <property type="match status" value="1"/>
</dbReference>
<reference evidence="2 3" key="1">
    <citation type="journal article" date="2014" name="BMC Genomics">
        <title>A genomic perspective on a new bacterial genus and species from the Alcaligenaceae family, Basilea psittacipulmonis.</title>
        <authorList>
            <person name="Whiteson K.L."/>
            <person name="Hernandez D."/>
            <person name="Lazarevic V."/>
            <person name="Gaia N."/>
            <person name="Farinelli L."/>
            <person name="Francois P."/>
            <person name="Pilo P."/>
            <person name="Frey J."/>
            <person name="Schrenzel J."/>
        </authorList>
    </citation>
    <scope>NUCLEOTIDE SEQUENCE [LARGE SCALE GENOMIC DNA]</scope>
    <source>
        <strain evidence="2 3">DSM 24701</strain>
    </source>
</reference>
<dbReference type="Proteomes" id="UP000028945">
    <property type="component" value="Chromosome"/>
</dbReference>
<dbReference type="GO" id="GO:0005886">
    <property type="term" value="C:plasma membrane"/>
    <property type="evidence" value="ECO:0007669"/>
    <property type="project" value="TreeGrafter"/>
</dbReference>